<dbReference type="InterPro" id="IPR010255">
    <property type="entry name" value="Haem_peroxidase_sf"/>
</dbReference>
<keyword evidence="3" id="KW-0560">Oxidoreductase</keyword>
<dbReference type="EMBL" id="UYYB01121279">
    <property type="protein sequence ID" value="VDM83133.1"/>
    <property type="molecule type" value="Genomic_DNA"/>
</dbReference>
<dbReference type="GO" id="GO:0004601">
    <property type="term" value="F:peroxidase activity"/>
    <property type="evidence" value="ECO:0007669"/>
    <property type="project" value="UniProtKB-KW"/>
</dbReference>
<dbReference type="GO" id="GO:0020037">
    <property type="term" value="F:heme binding"/>
    <property type="evidence" value="ECO:0007669"/>
    <property type="project" value="InterPro"/>
</dbReference>
<comment type="subcellular location">
    <subcellularLocation>
        <location evidence="1">Secreted</location>
    </subcellularLocation>
</comment>
<keyword evidence="2" id="KW-0964">Secreted</keyword>
<evidence type="ECO:0000256" key="2">
    <source>
        <dbReference type="ARBA" id="ARBA00022525"/>
    </source>
</evidence>
<dbReference type="PANTHER" id="PTHR11475:SF4">
    <property type="entry name" value="CHORION PEROXIDASE"/>
    <property type="match status" value="1"/>
</dbReference>
<evidence type="ECO:0000313" key="5">
    <source>
        <dbReference type="EMBL" id="VDM83133.1"/>
    </source>
</evidence>
<dbReference type="SUPFAM" id="SSF48113">
    <property type="entry name" value="Heme-dependent peroxidases"/>
    <property type="match status" value="1"/>
</dbReference>
<dbReference type="GO" id="GO:0005576">
    <property type="term" value="C:extracellular region"/>
    <property type="evidence" value="ECO:0007669"/>
    <property type="project" value="UniProtKB-SubCell"/>
</dbReference>
<dbReference type="PROSITE" id="PS50292">
    <property type="entry name" value="PEROXIDASE_3"/>
    <property type="match status" value="1"/>
</dbReference>
<keyword evidence="3" id="KW-0575">Peroxidase</keyword>
<proteinExistence type="predicted"/>
<feature type="non-terminal residue" evidence="5">
    <location>
        <position position="1"/>
    </location>
</feature>
<reference evidence="5 6" key="1">
    <citation type="submission" date="2018-11" db="EMBL/GenBank/DDBJ databases">
        <authorList>
            <consortium name="Pathogen Informatics"/>
        </authorList>
    </citation>
    <scope>NUCLEOTIDE SEQUENCE [LARGE SCALE GENOMIC DNA]</scope>
</reference>
<dbReference type="PANTHER" id="PTHR11475">
    <property type="entry name" value="OXIDASE/PEROXIDASE"/>
    <property type="match status" value="1"/>
</dbReference>
<name>A0A3P7JQE1_STRVU</name>
<evidence type="ECO:0000256" key="4">
    <source>
        <dbReference type="ARBA" id="ARBA00023180"/>
    </source>
</evidence>
<evidence type="ECO:0000256" key="3">
    <source>
        <dbReference type="ARBA" id="ARBA00022559"/>
    </source>
</evidence>
<accession>A0A3P7JQE1</accession>
<evidence type="ECO:0000313" key="6">
    <source>
        <dbReference type="Proteomes" id="UP000270094"/>
    </source>
</evidence>
<gene>
    <name evidence="5" type="ORF">SVUK_LOCUS18131</name>
</gene>
<dbReference type="AlphaFoldDB" id="A0A3P7JQE1"/>
<dbReference type="Proteomes" id="UP000270094">
    <property type="component" value="Unassembled WGS sequence"/>
</dbReference>
<organism evidence="5 6">
    <name type="scientific">Strongylus vulgaris</name>
    <name type="common">Blood worm</name>
    <dbReference type="NCBI Taxonomy" id="40348"/>
    <lineage>
        <taxon>Eukaryota</taxon>
        <taxon>Metazoa</taxon>
        <taxon>Ecdysozoa</taxon>
        <taxon>Nematoda</taxon>
        <taxon>Chromadorea</taxon>
        <taxon>Rhabditida</taxon>
        <taxon>Rhabditina</taxon>
        <taxon>Rhabditomorpha</taxon>
        <taxon>Strongyloidea</taxon>
        <taxon>Strongylidae</taxon>
        <taxon>Strongylus</taxon>
    </lineage>
</organism>
<sequence>EVNPTWSDEKLFQEARRIVIAQIQHITYNEFVPIIVGKDNLRRYSLDLQTNGYDSRYDMNIDSSTLNVFASVVGQFFLALFPDHISLTDSFGNHKRDEPLGKVFNEPSFIYQRNRFDAVLRFLTQTPIMKPGLHLTPELRNAFKKGQFGHGIDMAAFLIQMGRDHGIPSYLQWRRYCNLDNAQSFASMSNNVSKILGCCCSCGFFALGKARLIRAGYHTRYLLQFLPSINASLLERFYESPEDVDLIVGGLAETPSRGALLGPTLSCLFAEQMQKVGRIRI</sequence>
<dbReference type="OrthoDB" id="823504at2759"/>
<protein>
    <submittedName>
        <fullName evidence="5">Uncharacterized protein</fullName>
    </submittedName>
</protein>
<dbReference type="GO" id="GO:0006979">
    <property type="term" value="P:response to oxidative stress"/>
    <property type="evidence" value="ECO:0007669"/>
    <property type="project" value="InterPro"/>
</dbReference>
<dbReference type="Gene3D" id="1.10.640.10">
    <property type="entry name" value="Haem peroxidase domain superfamily, animal type"/>
    <property type="match status" value="1"/>
</dbReference>
<evidence type="ECO:0000256" key="1">
    <source>
        <dbReference type="ARBA" id="ARBA00004613"/>
    </source>
</evidence>
<dbReference type="Pfam" id="PF03098">
    <property type="entry name" value="An_peroxidase"/>
    <property type="match status" value="2"/>
</dbReference>
<keyword evidence="4" id="KW-0325">Glycoprotein</keyword>
<keyword evidence="6" id="KW-1185">Reference proteome</keyword>
<dbReference type="InterPro" id="IPR019791">
    <property type="entry name" value="Haem_peroxidase_animal"/>
</dbReference>
<dbReference type="InterPro" id="IPR037120">
    <property type="entry name" value="Haem_peroxidase_sf_animal"/>
</dbReference>